<dbReference type="EnsemblMetazoa" id="CJA34411.1">
    <property type="protein sequence ID" value="CJA34411.1"/>
    <property type="gene ID" value="WBGene00210258"/>
</dbReference>
<sequence length="128" mass="14903">MGLASTHFSEDQAQLDIMIQLGFSTLQMRRRIARSRCCVRNYVRDTMAHGSAKPTGRPRILIVNDRDERSVGLFARVVYCHGKQFQSVAELKDAVWDKIQPSYLESLTNSRNNRLFQVMQKFKEPNYY</sequence>
<dbReference type="Pfam" id="PF11427">
    <property type="entry name" value="HTH_Tnp_Tc3_1"/>
    <property type="match status" value="1"/>
</dbReference>
<organism evidence="3 4">
    <name type="scientific">Caenorhabditis japonica</name>
    <dbReference type="NCBI Taxonomy" id="281687"/>
    <lineage>
        <taxon>Eukaryota</taxon>
        <taxon>Metazoa</taxon>
        <taxon>Ecdysozoa</taxon>
        <taxon>Nematoda</taxon>
        <taxon>Chromadorea</taxon>
        <taxon>Rhabditida</taxon>
        <taxon>Rhabditina</taxon>
        <taxon>Rhabditomorpha</taxon>
        <taxon>Rhabditoidea</taxon>
        <taxon>Rhabditidae</taxon>
        <taxon>Peloderinae</taxon>
        <taxon>Caenorhabditis</taxon>
    </lineage>
</organism>
<dbReference type="AlphaFoldDB" id="A0A8R1IPF9"/>
<dbReference type="Gene3D" id="1.10.10.60">
    <property type="entry name" value="Homeodomain-like"/>
    <property type="match status" value="1"/>
</dbReference>
<protein>
    <submittedName>
        <fullName evidence="3">HTH_Tnp_Tc3_1 domain-containing protein</fullName>
    </submittedName>
</protein>
<feature type="domain" description="Tc3 transposase DNA binding" evidence="2">
    <location>
        <begin position="11"/>
        <end position="50"/>
    </location>
</feature>
<reference evidence="4" key="1">
    <citation type="submission" date="2010-08" db="EMBL/GenBank/DDBJ databases">
        <authorList>
            <consortium name="Caenorhabditis japonica Sequencing Consortium"/>
            <person name="Wilson R.K."/>
        </authorList>
    </citation>
    <scope>NUCLEOTIDE SEQUENCE [LARGE SCALE GENOMIC DNA]</scope>
    <source>
        <strain evidence="4">DF5081</strain>
    </source>
</reference>
<dbReference type="GO" id="GO:0003677">
    <property type="term" value="F:DNA binding"/>
    <property type="evidence" value="ECO:0007669"/>
    <property type="project" value="InterPro"/>
</dbReference>
<dbReference type="GO" id="GO:0005634">
    <property type="term" value="C:nucleus"/>
    <property type="evidence" value="ECO:0007669"/>
    <property type="project" value="UniProtKB-SubCell"/>
</dbReference>
<evidence type="ECO:0000313" key="4">
    <source>
        <dbReference type="Proteomes" id="UP000005237"/>
    </source>
</evidence>
<proteinExistence type="predicted"/>
<evidence type="ECO:0000259" key="2">
    <source>
        <dbReference type="Pfam" id="PF11427"/>
    </source>
</evidence>
<comment type="subcellular location">
    <subcellularLocation>
        <location evidence="1">Nucleus</location>
    </subcellularLocation>
</comment>
<evidence type="ECO:0000313" key="3">
    <source>
        <dbReference type="EnsemblMetazoa" id="CJA34411.1"/>
    </source>
</evidence>
<dbReference type="InterPro" id="IPR025898">
    <property type="entry name" value="Tc3_transposase_DNA-bd_dom"/>
</dbReference>
<evidence type="ECO:0000256" key="1">
    <source>
        <dbReference type="ARBA" id="ARBA00004123"/>
    </source>
</evidence>
<accession>A0A8R1IPF9</accession>
<dbReference type="InterPro" id="IPR009057">
    <property type="entry name" value="Homeodomain-like_sf"/>
</dbReference>
<name>A0A8R1IPF9_CAEJA</name>
<reference evidence="3" key="2">
    <citation type="submission" date="2022-06" db="UniProtKB">
        <authorList>
            <consortium name="EnsemblMetazoa"/>
        </authorList>
    </citation>
    <scope>IDENTIFICATION</scope>
    <source>
        <strain evidence="3">DF5081</strain>
    </source>
</reference>
<dbReference type="SUPFAM" id="SSF46689">
    <property type="entry name" value="Homeodomain-like"/>
    <property type="match status" value="1"/>
</dbReference>
<dbReference type="Proteomes" id="UP000005237">
    <property type="component" value="Unassembled WGS sequence"/>
</dbReference>
<keyword evidence="4" id="KW-1185">Reference proteome</keyword>